<dbReference type="SUPFAM" id="SSF51161">
    <property type="entry name" value="Trimeric LpxA-like enzymes"/>
    <property type="match status" value="1"/>
</dbReference>
<dbReference type="InterPro" id="IPR011004">
    <property type="entry name" value="Trimer_LpxA-like_sf"/>
</dbReference>
<comment type="caution">
    <text evidence="4">The sequence shown here is derived from an EMBL/GenBank/DDBJ whole genome shotgun (WGS) entry which is preliminary data.</text>
</comment>
<keyword evidence="5" id="KW-1185">Reference proteome</keyword>
<dbReference type="InterPro" id="IPR045304">
    <property type="entry name" value="LbH_SAT"/>
</dbReference>
<dbReference type="Gene3D" id="2.160.10.10">
    <property type="entry name" value="Hexapeptide repeat proteins"/>
    <property type="match status" value="1"/>
</dbReference>
<dbReference type="EMBL" id="CAKLPZ010000003">
    <property type="protein sequence ID" value="CAH1001716.1"/>
    <property type="molecule type" value="Genomic_DNA"/>
</dbReference>
<reference evidence="4" key="1">
    <citation type="submission" date="2021-12" db="EMBL/GenBank/DDBJ databases">
        <authorList>
            <person name="Rodrigo-Torres L."/>
            <person name="Arahal R. D."/>
            <person name="Lucena T."/>
        </authorList>
    </citation>
    <scope>NUCLEOTIDE SEQUENCE</scope>
    <source>
        <strain evidence="4">CECT 8419</strain>
    </source>
</reference>
<gene>
    <name evidence="4" type="ORF">LEM8419_02622</name>
</gene>
<keyword evidence="3" id="KW-0012">Acyltransferase</keyword>
<evidence type="ECO:0000256" key="2">
    <source>
        <dbReference type="ARBA" id="ARBA00022679"/>
    </source>
</evidence>
<evidence type="ECO:0000256" key="1">
    <source>
        <dbReference type="ARBA" id="ARBA00022605"/>
    </source>
</evidence>
<dbReference type="PANTHER" id="PTHR42811">
    <property type="entry name" value="SERINE ACETYLTRANSFERASE"/>
    <property type="match status" value="1"/>
</dbReference>
<name>A0ABM9B307_9BACT</name>
<evidence type="ECO:0000256" key="3">
    <source>
        <dbReference type="ARBA" id="ARBA00023315"/>
    </source>
</evidence>
<keyword evidence="2" id="KW-0808">Transferase</keyword>
<keyword evidence="1" id="KW-0028">Amino-acid biosynthesis</keyword>
<dbReference type="CDD" id="cd03354">
    <property type="entry name" value="LbH_SAT"/>
    <property type="match status" value="1"/>
</dbReference>
<evidence type="ECO:0000313" key="4">
    <source>
        <dbReference type="EMBL" id="CAH1001716.1"/>
    </source>
</evidence>
<protein>
    <recommendedName>
        <fullName evidence="6">Serine O-acetyltransferase</fullName>
    </recommendedName>
</protein>
<accession>A0ABM9B307</accession>
<evidence type="ECO:0000313" key="5">
    <source>
        <dbReference type="Proteomes" id="UP000837803"/>
    </source>
</evidence>
<dbReference type="InterPro" id="IPR042122">
    <property type="entry name" value="Ser_AcTrfase_N_sf"/>
</dbReference>
<dbReference type="InterPro" id="IPR053376">
    <property type="entry name" value="Serine_acetyltransferase"/>
</dbReference>
<dbReference type="RefSeq" id="WP_238751565.1">
    <property type="nucleotide sequence ID" value="NZ_CAKLPZ010000003.1"/>
</dbReference>
<sequence>MDDAFIRHLYREHHQVNRLPSPHLIADWLDGILQFLFPEMSELRFATERAFRLHYRTNDLKLYTILDALSDQAVPPADTVRNAFEARLPHIHATLIEDAEAILSGDPAAVSRVEVITTYPGFYALAVHRIAHYLHELGVGLLARMLSEIAHSKTGIEIHPAAQIGRRFCIDHGTGVVIGETVHIGDDVKMYQGVTLGALSVKKEMARTKRHPTIEDRVVIYAGATILGGDTVIGADSIIGGNTWIVKSVAVGSRIYYDWRVPEQPTK</sequence>
<dbReference type="Proteomes" id="UP000837803">
    <property type="component" value="Unassembled WGS sequence"/>
</dbReference>
<dbReference type="NCBIfam" id="NF041874">
    <property type="entry name" value="EPS_EpsC"/>
    <property type="match status" value="1"/>
</dbReference>
<dbReference type="Gene3D" id="1.10.3130.10">
    <property type="entry name" value="serine acetyltransferase, domain 1"/>
    <property type="match status" value="1"/>
</dbReference>
<proteinExistence type="predicted"/>
<evidence type="ECO:0008006" key="6">
    <source>
        <dbReference type="Google" id="ProtNLM"/>
    </source>
</evidence>
<organism evidence="4 5">
    <name type="scientific">Neolewinella maritima</name>
    <dbReference type="NCBI Taxonomy" id="1383882"/>
    <lineage>
        <taxon>Bacteria</taxon>
        <taxon>Pseudomonadati</taxon>
        <taxon>Bacteroidota</taxon>
        <taxon>Saprospiria</taxon>
        <taxon>Saprospirales</taxon>
        <taxon>Lewinellaceae</taxon>
        <taxon>Neolewinella</taxon>
    </lineage>
</organism>